<reference evidence="2 3" key="1">
    <citation type="journal article" date="2016" name="Nat. Commun.">
        <title>Thousands of microbial genomes shed light on interconnected biogeochemical processes in an aquifer system.</title>
        <authorList>
            <person name="Anantharaman K."/>
            <person name="Brown C.T."/>
            <person name="Hug L.A."/>
            <person name="Sharon I."/>
            <person name="Castelle C.J."/>
            <person name="Probst A.J."/>
            <person name="Thomas B.C."/>
            <person name="Singh A."/>
            <person name="Wilkins M.J."/>
            <person name="Karaoz U."/>
            <person name="Brodie E.L."/>
            <person name="Williams K.H."/>
            <person name="Hubbard S.S."/>
            <person name="Banfield J.F."/>
        </authorList>
    </citation>
    <scope>NUCLEOTIDE SEQUENCE [LARGE SCALE GENOMIC DNA]</scope>
</reference>
<dbReference type="AlphaFoldDB" id="A0A1F7RT28"/>
<feature type="transmembrane region" description="Helical" evidence="1">
    <location>
        <begin position="191"/>
        <end position="212"/>
    </location>
</feature>
<gene>
    <name evidence="2" type="ORF">A2161_01405</name>
</gene>
<feature type="transmembrane region" description="Helical" evidence="1">
    <location>
        <begin position="327"/>
        <end position="345"/>
    </location>
</feature>
<feature type="transmembrane region" description="Helical" evidence="1">
    <location>
        <begin position="292"/>
        <end position="315"/>
    </location>
</feature>
<evidence type="ECO:0000256" key="1">
    <source>
        <dbReference type="SAM" id="Phobius"/>
    </source>
</evidence>
<keyword evidence="1" id="KW-0812">Transmembrane</keyword>
<organism evidence="2 3">
    <name type="scientific">Candidatus Schekmanbacteria bacterium RBG_13_48_7</name>
    <dbReference type="NCBI Taxonomy" id="1817878"/>
    <lineage>
        <taxon>Bacteria</taxon>
        <taxon>Candidatus Schekmaniibacteriota</taxon>
    </lineage>
</organism>
<keyword evidence="1" id="KW-1133">Transmembrane helix</keyword>
<feature type="transmembrane region" description="Helical" evidence="1">
    <location>
        <begin position="105"/>
        <end position="125"/>
    </location>
</feature>
<dbReference type="Proteomes" id="UP000179266">
    <property type="component" value="Unassembled WGS sequence"/>
</dbReference>
<feature type="transmembrane region" description="Helical" evidence="1">
    <location>
        <begin position="154"/>
        <end position="171"/>
    </location>
</feature>
<protein>
    <submittedName>
        <fullName evidence="2">Uncharacterized protein</fullName>
    </submittedName>
</protein>
<sequence>MIENKKLRIGSSIYFLFYLVITIILTYPLILHLPDGVLGHDALYASWLFAWGAHQIFHDPMHLFDTNLYYPDKNTLANGEHMLGYLTLTIPLFLIFKNCLLVHNILLILTMAATAWTSYLLAAKLTGSDKAGWIAGLIFGFCPFKFAHIFHIELAASFLFPLAFLGLFQLFKKPGWKPWVLMTVSFIGQGLMSWYYGIYLTLGLIFFGLSTFTTGRFRFNKLYITYLLLTLFLSTIVFGSICIPYFKATQTMNFISSEQYMQFRSADLKSFLIAPAINRIYGNLITRPPGKFAIASLFPGITCLVLVLIGIWSLFKKKSGFQEIIPWFILFFAGFVLSLGPVLSLNGKDTGIKLPYFWLAKVPGFSGFRVPERVSVLTMLALSVLAAYGADILFHRLKPKTTNILAILISIIILMEYFSVPIPYNRIPVGNNIPLVYKWLEEQKGDFAIIEYPFDSPELNNNILINDNILYNYYSTYHWKKIVNSTGFHSKLYESILKKKWDFPDQQQVDLLRQNGVRYIIIHRKYLTPQQDELINKRLSNLQLVNVFIKGDSDVVELVNR</sequence>
<evidence type="ECO:0000313" key="2">
    <source>
        <dbReference type="EMBL" id="OGL44248.1"/>
    </source>
</evidence>
<keyword evidence="1" id="KW-0472">Membrane</keyword>
<feature type="transmembrane region" description="Helical" evidence="1">
    <location>
        <begin position="82"/>
        <end position="100"/>
    </location>
</feature>
<feature type="transmembrane region" description="Helical" evidence="1">
    <location>
        <begin position="12"/>
        <end position="30"/>
    </location>
</feature>
<feature type="transmembrane region" description="Helical" evidence="1">
    <location>
        <begin position="401"/>
        <end position="420"/>
    </location>
</feature>
<proteinExistence type="predicted"/>
<feature type="transmembrane region" description="Helical" evidence="1">
    <location>
        <begin position="224"/>
        <end position="246"/>
    </location>
</feature>
<name>A0A1F7RT28_9BACT</name>
<comment type="caution">
    <text evidence="2">The sequence shown here is derived from an EMBL/GenBank/DDBJ whole genome shotgun (WGS) entry which is preliminary data.</text>
</comment>
<accession>A0A1F7RT28</accession>
<evidence type="ECO:0000313" key="3">
    <source>
        <dbReference type="Proteomes" id="UP000179266"/>
    </source>
</evidence>
<dbReference type="EMBL" id="MGDD01000233">
    <property type="protein sequence ID" value="OGL44248.1"/>
    <property type="molecule type" value="Genomic_DNA"/>
</dbReference>